<accession>A0A229T2N1</accession>
<organism evidence="3 4">
    <name type="scientific">Amycolatopsis vastitatis</name>
    <dbReference type="NCBI Taxonomy" id="1905142"/>
    <lineage>
        <taxon>Bacteria</taxon>
        <taxon>Bacillati</taxon>
        <taxon>Actinomycetota</taxon>
        <taxon>Actinomycetes</taxon>
        <taxon>Pseudonocardiales</taxon>
        <taxon>Pseudonocardiaceae</taxon>
        <taxon>Amycolatopsis</taxon>
    </lineage>
</organism>
<dbReference type="AlphaFoldDB" id="A0A229T2N1"/>
<dbReference type="SUPFAM" id="SSF47413">
    <property type="entry name" value="lambda repressor-like DNA-binding domains"/>
    <property type="match status" value="1"/>
</dbReference>
<gene>
    <name evidence="3" type="ORF">CF165_23750</name>
</gene>
<keyword evidence="1" id="KW-0238">DNA-binding</keyword>
<dbReference type="InterPro" id="IPR050807">
    <property type="entry name" value="TransReg_Diox_bact_type"/>
</dbReference>
<feature type="domain" description="HTH cro/C1-type" evidence="2">
    <location>
        <begin position="69"/>
        <end position="124"/>
    </location>
</feature>
<dbReference type="SMART" id="SM00530">
    <property type="entry name" value="HTH_XRE"/>
    <property type="match status" value="1"/>
</dbReference>
<dbReference type="CDD" id="cd00093">
    <property type="entry name" value="HTH_XRE"/>
    <property type="match status" value="1"/>
</dbReference>
<dbReference type="GO" id="GO:0005829">
    <property type="term" value="C:cytosol"/>
    <property type="evidence" value="ECO:0007669"/>
    <property type="project" value="TreeGrafter"/>
</dbReference>
<keyword evidence="4" id="KW-1185">Reference proteome</keyword>
<protein>
    <recommendedName>
        <fullName evidence="2">HTH cro/C1-type domain-containing protein</fullName>
    </recommendedName>
</protein>
<dbReference type="Pfam" id="PF13560">
    <property type="entry name" value="HTH_31"/>
    <property type="match status" value="1"/>
</dbReference>
<dbReference type="Proteomes" id="UP000215199">
    <property type="component" value="Unassembled WGS sequence"/>
</dbReference>
<evidence type="ECO:0000313" key="3">
    <source>
        <dbReference type="EMBL" id="OXM65343.1"/>
    </source>
</evidence>
<dbReference type="InterPro" id="IPR010982">
    <property type="entry name" value="Lambda_DNA-bd_dom_sf"/>
</dbReference>
<dbReference type="PANTHER" id="PTHR46797:SF1">
    <property type="entry name" value="METHYLPHOSPHONATE SYNTHASE"/>
    <property type="match status" value="1"/>
</dbReference>
<name>A0A229T2N1_9PSEU</name>
<dbReference type="Gene3D" id="1.10.260.40">
    <property type="entry name" value="lambda repressor-like DNA-binding domains"/>
    <property type="match status" value="1"/>
</dbReference>
<dbReference type="InterPro" id="IPR001387">
    <property type="entry name" value="Cro/C1-type_HTH"/>
</dbReference>
<dbReference type="GO" id="GO:0003677">
    <property type="term" value="F:DNA binding"/>
    <property type="evidence" value="ECO:0007669"/>
    <property type="project" value="UniProtKB-KW"/>
</dbReference>
<reference evidence="4" key="1">
    <citation type="submission" date="2017-07" db="EMBL/GenBank/DDBJ databases">
        <title>Comparative genome mining reveals phylogenetic distribution patterns of secondary metabolites in Amycolatopsis.</title>
        <authorList>
            <person name="Adamek M."/>
            <person name="Alanjary M."/>
            <person name="Sales-Ortells H."/>
            <person name="Goodfellow M."/>
            <person name="Bull A.T."/>
            <person name="Kalinowski J."/>
            <person name="Ziemert N."/>
        </authorList>
    </citation>
    <scope>NUCLEOTIDE SEQUENCE [LARGE SCALE GENOMIC DNA]</scope>
    <source>
        <strain evidence="4">H5</strain>
    </source>
</reference>
<dbReference type="EMBL" id="NMUL01000023">
    <property type="protein sequence ID" value="OXM65343.1"/>
    <property type="molecule type" value="Genomic_DNA"/>
</dbReference>
<evidence type="ECO:0000256" key="1">
    <source>
        <dbReference type="ARBA" id="ARBA00023125"/>
    </source>
</evidence>
<evidence type="ECO:0000259" key="2">
    <source>
        <dbReference type="PROSITE" id="PS50943"/>
    </source>
</evidence>
<comment type="caution">
    <text evidence="3">The sequence shown here is derived from an EMBL/GenBank/DDBJ whole genome shotgun (WGS) entry which is preliminary data.</text>
</comment>
<dbReference type="PROSITE" id="PS50943">
    <property type="entry name" value="HTH_CROC1"/>
    <property type="match status" value="1"/>
</dbReference>
<dbReference type="GO" id="GO:0003700">
    <property type="term" value="F:DNA-binding transcription factor activity"/>
    <property type="evidence" value="ECO:0007669"/>
    <property type="project" value="TreeGrafter"/>
</dbReference>
<proteinExistence type="predicted"/>
<dbReference type="PANTHER" id="PTHR46797">
    <property type="entry name" value="HTH-TYPE TRANSCRIPTIONAL REGULATOR"/>
    <property type="match status" value="1"/>
</dbReference>
<sequence>MGSFMSSCASGSAVQAASRRPINPIIGILLRNCQQWVLWCANGGKIGKQITETFANMTDDAARLFGEYLRDLRTQRKLSARGLAARAGIDSGTVTRLEQGGIHAPSPYTLKQLAKALDVPLADLFAMAEYVTASELPDLTSYINTKFGHLPAETRAAMAQYCTEQASSYESERSQKGGTYDPTKY</sequence>
<evidence type="ECO:0000313" key="4">
    <source>
        <dbReference type="Proteomes" id="UP000215199"/>
    </source>
</evidence>